<keyword evidence="2" id="KW-1133">Transmembrane helix</keyword>
<comment type="caution">
    <text evidence="4">The sequence shown here is derived from an EMBL/GenBank/DDBJ whole genome shotgun (WGS) entry which is preliminary data.</text>
</comment>
<keyword evidence="5" id="KW-1185">Reference proteome</keyword>
<dbReference type="Pfam" id="PF01551">
    <property type="entry name" value="Peptidase_M23"/>
    <property type="match status" value="1"/>
</dbReference>
<evidence type="ECO:0000259" key="3">
    <source>
        <dbReference type="Pfam" id="PF01551"/>
    </source>
</evidence>
<dbReference type="OrthoDB" id="2986589at2"/>
<dbReference type="Proteomes" id="UP000276443">
    <property type="component" value="Unassembled WGS sequence"/>
</dbReference>
<accession>A0A3N5BDH8</accession>
<evidence type="ECO:0000256" key="2">
    <source>
        <dbReference type="SAM" id="Phobius"/>
    </source>
</evidence>
<proteinExistence type="predicted"/>
<dbReference type="SUPFAM" id="SSF51261">
    <property type="entry name" value="Duplicated hybrid motif"/>
    <property type="match status" value="1"/>
</dbReference>
<dbReference type="InterPro" id="IPR016047">
    <property type="entry name" value="M23ase_b-sheet_dom"/>
</dbReference>
<feature type="domain" description="M23ase beta-sheet core" evidence="3">
    <location>
        <begin position="150"/>
        <end position="243"/>
    </location>
</feature>
<dbReference type="InterPro" id="IPR011055">
    <property type="entry name" value="Dup_hybrid_motif"/>
</dbReference>
<name>A0A3N5BDH8_9BACI</name>
<feature type="compositionally biased region" description="Basic residues" evidence="1">
    <location>
        <begin position="13"/>
        <end position="22"/>
    </location>
</feature>
<protein>
    <submittedName>
        <fullName evidence="4">Stage IV sporulation protein FA</fullName>
    </submittedName>
</protein>
<dbReference type="Gene3D" id="2.70.70.10">
    <property type="entry name" value="Glucose Permease (Domain IIA)"/>
    <property type="match status" value="1"/>
</dbReference>
<evidence type="ECO:0000313" key="5">
    <source>
        <dbReference type="Proteomes" id="UP000276443"/>
    </source>
</evidence>
<keyword evidence="2" id="KW-0812">Transmembrane</keyword>
<dbReference type="GO" id="GO:0004222">
    <property type="term" value="F:metalloendopeptidase activity"/>
    <property type="evidence" value="ECO:0007669"/>
    <property type="project" value="TreeGrafter"/>
</dbReference>
<feature type="region of interest" description="Disordered" evidence="1">
    <location>
        <begin position="13"/>
        <end position="36"/>
    </location>
</feature>
<dbReference type="RefSeq" id="WP_124219171.1">
    <property type="nucleotide sequence ID" value="NZ_RKRF01000007.1"/>
</dbReference>
<dbReference type="AlphaFoldDB" id="A0A3N5BDH8"/>
<evidence type="ECO:0000256" key="1">
    <source>
        <dbReference type="SAM" id="MobiDB-lite"/>
    </source>
</evidence>
<organism evidence="4 5">
    <name type="scientific">Aquisalibacillus elongatus</name>
    <dbReference type="NCBI Taxonomy" id="485577"/>
    <lineage>
        <taxon>Bacteria</taxon>
        <taxon>Bacillati</taxon>
        <taxon>Bacillota</taxon>
        <taxon>Bacilli</taxon>
        <taxon>Bacillales</taxon>
        <taxon>Bacillaceae</taxon>
        <taxon>Aquisalibacillus</taxon>
    </lineage>
</organism>
<dbReference type="InterPro" id="IPR050570">
    <property type="entry name" value="Cell_wall_metabolism_enzyme"/>
</dbReference>
<dbReference type="EMBL" id="RKRF01000007">
    <property type="protein sequence ID" value="RPF55477.1"/>
    <property type="molecule type" value="Genomic_DNA"/>
</dbReference>
<keyword evidence="2" id="KW-0472">Membrane</keyword>
<sequence length="255" mass="29139">MNRKLEEIRSNIAKRKMKRKMPNRPSNYSHSSLLDDEERHGYTSMPKVDSSEIRPPRTVKLLSRFLASAIIVFLTLFIYQTQLPLLNQIKPYVHDAMTEDLPFATVQAWYDEHFATPLLSFGRDEERMVSQSQESVPVSGLQMDHVRNYEDGVYIEVSESKTVYPLDRGTVLFAGQKSETGNTIILQHDDGTKSVYGNLDTIDVFHYQFVSPGQAIAQVEPDDLMGYTNMYFAVQEGSHYVDPLQYILGDTNVSE</sequence>
<evidence type="ECO:0000313" key="4">
    <source>
        <dbReference type="EMBL" id="RPF55477.1"/>
    </source>
</evidence>
<dbReference type="CDD" id="cd12797">
    <property type="entry name" value="M23_peptidase"/>
    <property type="match status" value="1"/>
</dbReference>
<gene>
    <name evidence="4" type="ORF">EDC24_0354</name>
</gene>
<feature type="transmembrane region" description="Helical" evidence="2">
    <location>
        <begin position="61"/>
        <end position="79"/>
    </location>
</feature>
<dbReference type="PANTHER" id="PTHR21666:SF274">
    <property type="entry name" value="STAGE IV SPORULATION PROTEIN FA"/>
    <property type="match status" value="1"/>
</dbReference>
<reference evidence="4 5" key="1">
    <citation type="submission" date="2018-11" db="EMBL/GenBank/DDBJ databases">
        <title>Genomic Encyclopedia of Type Strains, Phase IV (KMG-IV): sequencing the most valuable type-strain genomes for metagenomic binning, comparative biology and taxonomic classification.</title>
        <authorList>
            <person name="Goeker M."/>
        </authorList>
    </citation>
    <scope>NUCLEOTIDE SEQUENCE [LARGE SCALE GENOMIC DNA]</scope>
    <source>
        <strain evidence="4 5">DSM 18090</strain>
    </source>
</reference>
<dbReference type="PANTHER" id="PTHR21666">
    <property type="entry name" value="PEPTIDASE-RELATED"/>
    <property type="match status" value="1"/>
</dbReference>